<feature type="transmembrane region" description="Helical" evidence="7">
    <location>
        <begin position="198"/>
        <end position="224"/>
    </location>
</feature>
<dbReference type="Proteomes" id="UP000595857">
    <property type="component" value="Chromosome"/>
</dbReference>
<evidence type="ECO:0000256" key="3">
    <source>
        <dbReference type="ARBA" id="ARBA00022475"/>
    </source>
</evidence>
<evidence type="ECO:0000256" key="5">
    <source>
        <dbReference type="ARBA" id="ARBA00022989"/>
    </source>
</evidence>
<evidence type="ECO:0000313" key="9">
    <source>
        <dbReference type="EMBL" id="QQR41205.1"/>
    </source>
</evidence>
<dbReference type="PANTHER" id="PTHR43163:SF6">
    <property type="entry name" value="DIPEPTIDE TRANSPORT SYSTEM PERMEASE PROTEIN DPPB-RELATED"/>
    <property type="match status" value="1"/>
</dbReference>
<organism evidence="9 10">
    <name type="scientific">Devosia rhizoryzae</name>
    <dbReference type="NCBI Taxonomy" id="2774137"/>
    <lineage>
        <taxon>Bacteria</taxon>
        <taxon>Pseudomonadati</taxon>
        <taxon>Pseudomonadota</taxon>
        <taxon>Alphaproteobacteria</taxon>
        <taxon>Hyphomicrobiales</taxon>
        <taxon>Devosiaceae</taxon>
        <taxon>Devosia</taxon>
    </lineage>
</organism>
<keyword evidence="3" id="KW-1003">Cell membrane</keyword>
<feature type="domain" description="ABC transmembrane type-1" evidence="8">
    <location>
        <begin position="66"/>
        <end position="267"/>
    </location>
</feature>
<keyword evidence="6 7" id="KW-0472">Membrane</keyword>
<evidence type="ECO:0000256" key="7">
    <source>
        <dbReference type="RuleBase" id="RU363032"/>
    </source>
</evidence>
<sequence>MTGDPVAAMVPSDAPQIVIDQYRERFGLGQPLPIQYMAYLRGVLSGDFGISFRTGGSAWELVAPRIVPTLILTGLSLLMALIIGIPAGMVAAMRRGEFVDRFVMGFSVFGFAMPNFFLGILLILLFTLTLRVLPAGGFESALSLIMPAVTLGLATAGSYARMTRSAVLEVLSAPFIRTAKANGVPPLRRMTHHVARSILVPLVTLAGFSVGSMIAGAVVIETVFAWPGIGRLLVTSVTDRDLAVVQLIVILAASTMALSNMIVDLLYGWLDPRIGTKRRSGAM</sequence>
<dbReference type="SUPFAM" id="SSF161098">
    <property type="entry name" value="MetI-like"/>
    <property type="match status" value="1"/>
</dbReference>
<comment type="subcellular location">
    <subcellularLocation>
        <location evidence="1 7">Cell membrane</location>
        <topology evidence="1 7">Multi-pass membrane protein</topology>
    </subcellularLocation>
</comment>
<keyword evidence="4 7" id="KW-0812">Transmembrane</keyword>
<accession>A0ABX7CA98</accession>
<feature type="transmembrane region" description="Helical" evidence="7">
    <location>
        <begin position="244"/>
        <end position="270"/>
    </location>
</feature>
<feature type="transmembrane region" description="Helical" evidence="7">
    <location>
        <begin position="102"/>
        <end position="128"/>
    </location>
</feature>
<name>A0ABX7CA98_9HYPH</name>
<reference evidence="9 10" key="1">
    <citation type="submission" date="2021-01" db="EMBL/GenBank/DDBJ databases">
        <title>Genome seq and assembly of Devosia sp. LEGU1.</title>
        <authorList>
            <person name="Chhetri G."/>
        </authorList>
    </citation>
    <scope>NUCLEOTIDE SEQUENCE [LARGE SCALE GENOMIC DNA]</scope>
    <source>
        <strain evidence="9 10">LEGU1</strain>
    </source>
</reference>
<dbReference type="PROSITE" id="PS50928">
    <property type="entry name" value="ABC_TM1"/>
    <property type="match status" value="1"/>
</dbReference>
<keyword evidence="2 7" id="KW-0813">Transport</keyword>
<keyword evidence="10" id="KW-1185">Reference proteome</keyword>
<proteinExistence type="inferred from homology"/>
<feature type="transmembrane region" description="Helical" evidence="7">
    <location>
        <begin position="140"/>
        <end position="160"/>
    </location>
</feature>
<comment type="similarity">
    <text evidence="7">Belongs to the binding-protein-dependent transport system permease family.</text>
</comment>
<evidence type="ECO:0000259" key="8">
    <source>
        <dbReference type="PROSITE" id="PS50928"/>
    </source>
</evidence>
<dbReference type="PANTHER" id="PTHR43163">
    <property type="entry name" value="DIPEPTIDE TRANSPORT SYSTEM PERMEASE PROTEIN DPPB-RELATED"/>
    <property type="match status" value="1"/>
</dbReference>
<dbReference type="Gene3D" id="1.10.3720.10">
    <property type="entry name" value="MetI-like"/>
    <property type="match status" value="1"/>
</dbReference>
<keyword evidence="5 7" id="KW-1133">Transmembrane helix</keyword>
<evidence type="ECO:0000313" key="10">
    <source>
        <dbReference type="Proteomes" id="UP000595857"/>
    </source>
</evidence>
<gene>
    <name evidence="9" type="ORF">JI748_11865</name>
</gene>
<protein>
    <submittedName>
        <fullName evidence="9">ABC transporter permease</fullName>
    </submittedName>
</protein>
<dbReference type="EMBL" id="CP068046">
    <property type="protein sequence ID" value="QQR41205.1"/>
    <property type="molecule type" value="Genomic_DNA"/>
</dbReference>
<evidence type="ECO:0000256" key="4">
    <source>
        <dbReference type="ARBA" id="ARBA00022692"/>
    </source>
</evidence>
<evidence type="ECO:0000256" key="6">
    <source>
        <dbReference type="ARBA" id="ARBA00023136"/>
    </source>
</evidence>
<dbReference type="InterPro" id="IPR035906">
    <property type="entry name" value="MetI-like_sf"/>
</dbReference>
<evidence type="ECO:0000256" key="1">
    <source>
        <dbReference type="ARBA" id="ARBA00004651"/>
    </source>
</evidence>
<feature type="transmembrane region" description="Helical" evidence="7">
    <location>
        <begin position="66"/>
        <end position="90"/>
    </location>
</feature>
<dbReference type="InterPro" id="IPR000515">
    <property type="entry name" value="MetI-like"/>
</dbReference>
<evidence type="ECO:0000256" key="2">
    <source>
        <dbReference type="ARBA" id="ARBA00022448"/>
    </source>
</evidence>
<dbReference type="CDD" id="cd06261">
    <property type="entry name" value="TM_PBP2"/>
    <property type="match status" value="1"/>
</dbReference>
<dbReference type="Pfam" id="PF00528">
    <property type="entry name" value="BPD_transp_1"/>
    <property type="match status" value="1"/>
</dbReference>